<dbReference type="InterPro" id="IPR003593">
    <property type="entry name" value="AAA+_ATPase"/>
</dbReference>
<dbReference type="CDD" id="cd01127">
    <property type="entry name" value="TrwB_TraG_TraD_VirD4"/>
    <property type="match status" value="1"/>
</dbReference>
<dbReference type="Gene3D" id="3.40.50.300">
    <property type="entry name" value="P-loop containing nucleotide triphosphate hydrolases"/>
    <property type="match status" value="3"/>
</dbReference>
<dbReference type="InterPro" id="IPR002543">
    <property type="entry name" value="FtsK_dom"/>
</dbReference>
<dbReference type="PROSITE" id="PS50901">
    <property type="entry name" value="FTSK"/>
    <property type="match status" value="2"/>
</dbReference>
<dbReference type="GO" id="GO:0003677">
    <property type="term" value="F:DNA binding"/>
    <property type="evidence" value="ECO:0007669"/>
    <property type="project" value="InterPro"/>
</dbReference>
<dbReference type="PANTHER" id="PTHR22683:SF1">
    <property type="entry name" value="TYPE VII SECRETION SYSTEM PROTEIN ESSC"/>
    <property type="match status" value="1"/>
</dbReference>
<evidence type="ECO:0000256" key="3">
    <source>
        <dbReference type="ARBA" id="ARBA00022840"/>
    </source>
</evidence>
<comment type="caution">
    <text evidence="8">The sequence shown here is derived from an EMBL/GenBank/DDBJ whole genome shotgun (WGS) entry which is preliminary data.</text>
</comment>
<keyword evidence="1" id="KW-0597">Phosphoprotein</keyword>
<dbReference type="GO" id="GO:0005524">
    <property type="term" value="F:ATP binding"/>
    <property type="evidence" value="ECO:0007669"/>
    <property type="project" value="UniProtKB-UniRule"/>
</dbReference>
<dbReference type="InterPro" id="IPR027417">
    <property type="entry name" value="P-loop_NTPase"/>
</dbReference>
<dbReference type="Pfam" id="PF01580">
    <property type="entry name" value="FtsK_SpoIIIE"/>
    <property type="match status" value="2"/>
</dbReference>
<dbReference type="RefSeq" id="WP_418912736.1">
    <property type="nucleotide sequence ID" value="NZ_DBFSAF010000112.1"/>
</dbReference>
<keyword evidence="3 4" id="KW-0067">ATP-binding</keyword>
<dbReference type="InterPro" id="IPR050206">
    <property type="entry name" value="FtsK/SpoIIIE/SftA"/>
</dbReference>
<dbReference type="Gene3D" id="2.60.200.20">
    <property type="match status" value="1"/>
</dbReference>
<evidence type="ECO:0000256" key="5">
    <source>
        <dbReference type="SAM" id="MobiDB-lite"/>
    </source>
</evidence>
<proteinExistence type="predicted"/>
<accession>A0A929RPP0</accession>
<dbReference type="EMBL" id="JABZGF010000046">
    <property type="protein sequence ID" value="MBF0966091.1"/>
    <property type="molecule type" value="Genomic_DNA"/>
</dbReference>
<dbReference type="SUPFAM" id="SSF49879">
    <property type="entry name" value="SMAD/FHA domain"/>
    <property type="match status" value="1"/>
</dbReference>
<sequence>MKIKLTLRGRAREDIDLLVTTDATATVGDVAAVLAAAGPEGAGPAVDPESVTLRILDPLGGRVVSVLPPSAFVTETVLHSGSLIDIASTDGAVSMGEVAGELRILAGPDAGMRVPLSFGGTIIGRSAACAITLADPRVSKKHARITIGSSIEIRDLNSANGVIVGDQRIQKTTVKPDDVITLGSTQIQLIQTRQPESVGESTDIAFTRPPQVLPRIGRRRFKLPELPEHPEPARFPVIALLMPLVMGAVMFAITRQIYSVLFVALSPLMMIGSSWDQKRQNKKALEIARLHFDQALAAIREEVQVHQNADREARHSQFPPIEQVIAGALRRDGSLWLRRPEHPEFLKLRLGIGTDLSTIEFEDQGNRKGLPDCLERVRQLRAEFSTISDVPVVTDLRAAGSLGLCGAANWLEQVQMAIGAQIAVEYSPAEVITTCMTSSSRVTSWEWLEWLPHSASPHSPLGSTIHLAADSPSCAALLEALEGLLDSRTKQAKGNASDTPSRAPRESGTPIDSAISYPNTVPAVIVFVDDPSTDLARLNRIAELGPDHGIYFVWSSINFAELPAACRSFVAIDERTASIGDVSGSRVLSGIAVDRVGRDDIIRLARSLAPVVDAGVPVDDDSDLPGSISYVTLTGKELADNPEAVIEHWHASNSIIDRSPGAAVQAVPEMSMAALVGMGAGAPLYLDLRTQGPHALVGGTTGAGKSEFLQAWVLGMAQALSPDRLSFLFVDYKGGSAFGQCTELPHFVGLVTDLSPFLVRRALTSLRAELTYREKLLNAKGAKDLVTLEKTGDPDCPPSLVIVVDEFAALVSEVPEFVDGVVDVAQRGRSLGLHLILATQRPSGVIKDNLRANTNLRVALRMADTDDSQDVLGDAMAAHFPQSAPGRAAAKTGPGRISVFQSGYPGAKTVEDVKTVSVDVEQLGFGLPHKWHTPKLPQPGDNVATDIQRVVTTLKEAATVAGIPTPRKPWLSELAPTYDITGLYQRRDTELVLGVVDVPSEQKQVPEYFLPDKEGNIAYYGASGSGKTQALRSLAVAAAITPRSGPVEVYGLDFAGGGLDMIKVMPHVGDVVPGDDEERVTRLITFIGSIVDNRASKYSQVRASDLTFYRKISGERNEPRILLLVDGIGAFSEEYQSTAAKARLWTCFQQILLDGRAVGVHVAVTADRTQAIPTSLASNFQRKIVLRMTDEDSYLNLGLPKDVLDPTSPPGRAMQVGNPNVLQLAVLGDNVNPLAQARKMEEIASIGALRDRVRPAPIKSLPTLVPATSIPASVSGYPVIGLEADSLTPLTFRPIGTLGVGGGPQTGRSNALAWLVHTLKTTYPYTRFLHASSGRSTLAEDPVWESTARGADAVAELLTASEPFFQAHAPEDAPGVILVVEGLGDFTYGSADQPIQNAIIAAKQNGHLVIAEADLPGWSRSGSLGQLMRGGRAGLVLCPSLGDGDGVVGTSVPGLPSREMTPGRGFFTQNGKVWKVQVPRV</sequence>
<feature type="binding site" evidence="4">
    <location>
        <begin position="1021"/>
        <end position="1028"/>
    </location>
    <ligand>
        <name>ATP</name>
        <dbReference type="ChEBI" id="CHEBI:30616"/>
    </ligand>
</feature>
<dbReference type="Proteomes" id="UP000759246">
    <property type="component" value="Unassembled WGS sequence"/>
</dbReference>
<dbReference type="InterPro" id="IPR000253">
    <property type="entry name" value="FHA_dom"/>
</dbReference>
<feature type="region of interest" description="Disordered" evidence="5">
    <location>
        <begin position="490"/>
        <end position="512"/>
    </location>
</feature>
<evidence type="ECO:0000259" key="6">
    <source>
        <dbReference type="PROSITE" id="PS50006"/>
    </source>
</evidence>
<evidence type="ECO:0000313" key="9">
    <source>
        <dbReference type="Proteomes" id="UP000759246"/>
    </source>
</evidence>
<dbReference type="Pfam" id="PF16697">
    <property type="entry name" value="Yop-YscD_cpl"/>
    <property type="match status" value="1"/>
</dbReference>
<evidence type="ECO:0000256" key="2">
    <source>
        <dbReference type="ARBA" id="ARBA00022741"/>
    </source>
</evidence>
<feature type="domain" description="FtsK" evidence="7">
    <location>
        <begin position="681"/>
        <end position="869"/>
    </location>
</feature>
<reference evidence="8" key="1">
    <citation type="submission" date="2020-04" db="EMBL/GenBank/DDBJ databases">
        <title>Deep metagenomics examines the oral microbiome during advanced dental caries in children, revealing novel taxa and co-occurrences with host molecules.</title>
        <authorList>
            <person name="Baker J.L."/>
            <person name="Morton J.T."/>
            <person name="Dinis M."/>
            <person name="Alvarez R."/>
            <person name="Tran N.C."/>
            <person name="Knight R."/>
            <person name="Edlund A."/>
        </authorList>
    </citation>
    <scope>NUCLEOTIDE SEQUENCE</scope>
    <source>
        <strain evidence="8">JCVI_30_bin.13</strain>
    </source>
</reference>
<feature type="domain" description="FHA" evidence="6">
    <location>
        <begin position="121"/>
        <end position="169"/>
    </location>
</feature>
<dbReference type="CDD" id="cd00060">
    <property type="entry name" value="FHA"/>
    <property type="match status" value="1"/>
</dbReference>
<dbReference type="SUPFAM" id="SSF52540">
    <property type="entry name" value="P-loop containing nucleoside triphosphate hydrolases"/>
    <property type="match status" value="2"/>
</dbReference>
<evidence type="ECO:0000313" key="8">
    <source>
        <dbReference type="EMBL" id="MBF0966091.1"/>
    </source>
</evidence>
<dbReference type="InterPro" id="IPR032030">
    <property type="entry name" value="YscD_cytoplasmic_dom"/>
</dbReference>
<dbReference type="PROSITE" id="PS50006">
    <property type="entry name" value="FHA_DOMAIN"/>
    <property type="match status" value="1"/>
</dbReference>
<organism evidence="8 9">
    <name type="scientific">Actinomyces bouchesdurhonensis</name>
    <dbReference type="NCBI Taxonomy" id="1852361"/>
    <lineage>
        <taxon>Bacteria</taxon>
        <taxon>Bacillati</taxon>
        <taxon>Actinomycetota</taxon>
        <taxon>Actinomycetes</taxon>
        <taxon>Actinomycetales</taxon>
        <taxon>Actinomycetaceae</taxon>
        <taxon>Actinomyces</taxon>
    </lineage>
</organism>
<dbReference type="SMART" id="SM00382">
    <property type="entry name" value="AAA"/>
    <property type="match status" value="2"/>
</dbReference>
<dbReference type="SMART" id="SM00240">
    <property type="entry name" value="FHA"/>
    <property type="match status" value="1"/>
</dbReference>
<dbReference type="PANTHER" id="PTHR22683">
    <property type="entry name" value="SPORULATION PROTEIN RELATED"/>
    <property type="match status" value="1"/>
</dbReference>
<evidence type="ECO:0000256" key="1">
    <source>
        <dbReference type="ARBA" id="ARBA00022553"/>
    </source>
</evidence>
<feature type="domain" description="FtsK" evidence="7">
    <location>
        <begin position="988"/>
        <end position="1195"/>
    </location>
</feature>
<gene>
    <name evidence="8" type="ORF">HXK09_02805</name>
</gene>
<keyword evidence="2 4" id="KW-0547">Nucleotide-binding</keyword>
<feature type="binding site" evidence="4">
    <location>
        <begin position="699"/>
        <end position="706"/>
    </location>
    <ligand>
        <name>ATP</name>
        <dbReference type="ChEBI" id="CHEBI:30616"/>
    </ligand>
</feature>
<name>A0A929RPP0_9ACTO</name>
<dbReference type="InterPro" id="IPR008984">
    <property type="entry name" value="SMAD_FHA_dom_sf"/>
</dbReference>
<evidence type="ECO:0000256" key="4">
    <source>
        <dbReference type="PROSITE-ProRule" id="PRU00289"/>
    </source>
</evidence>
<evidence type="ECO:0000259" key="7">
    <source>
        <dbReference type="PROSITE" id="PS50901"/>
    </source>
</evidence>
<protein>
    <submittedName>
        <fullName evidence="8">FHA domain-containing protein</fullName>
    </submittedName>
</protein>